<keyword evidence="5 6" id="KW-0961">Cell wall biogenesis/degradation</keyword>
<evidence type="ECO:0000259" key="7">
    <source>
        <dbReference type="PROSITE" id="PS52029"/>
    </source>
</evidence>
<evidence type="ECO:0000313" key="8">
    <source>
        <dbReference type="EMBL" id="OGY86175.1"/>
    </source>
</evidence>
<dbReference type="InterPro" id="IPR050979">
    <property type="entry name" value="LD-transpeptidase"/>
</dbReference>
<dbReference type="AlphaFoldDB" id="A0A1G2BAY3"/>
<dbReference type="SUPFAM" id="SSF69318">
    <property type="entry name" value="Integrin alpha N-terminal domain"/>
    <property type="match status" value="1"/>
</dbReference>
<dbReference type="PANTHER" id="PTHR30582:SF2">
    <property type="entry name" value="L,D-TRANSPEPTIDASE YCIB-RELATED"/>
    <property type="match status" value="1"/>
</dbReference>
<evidence type="ECO:0000256" key="4">
    <source>
        <dbReference type="ARBA" id="ARBA00022984"/>
    </source>
</evidence>
<evidence type="ECO:0000256" key="2">
    <source>
        <dbReference type="ARBA" id="ARBA00022679"/>
    </source>
</evidence>
<dbReference type="GO" id="GO:0005576">
    <property type="term" value="C:extracellular region"/>
    <property type="evidence" value="ECO:0007669"/>
    <property type="project" value="TreeGrafter"/>
</dbReference>
<dbReference type="InterPro" id="IPR005490">
    <property type="entry name" value="LD_TPept_cat_dom"/>
</dbReference>
<dbReference type="CDD" id="cd16913">
    <property type="entry name" value="YkuD_like"/>
    <property type="match status" value="1"/>
</dbReference>
<keyword evidence="4 6" id="KW-0573">Peptidoglycan synthesis</keyword>
<keyword evidence="2" id="KW-0808">Transferase</keyword>
<dbReference type="Gene3D" id="2.40.440.10">
    <property type="entry name" value="L,D-transpeptidase catalytic domain-like"/>
    <property type="match status" value="1"/>
</dbReference>
<dbReference type="GO" id="GO:0018104">
    <property type="term" value="P:peptidoglycan-protein cross-linking"/>
    <property type="evidence" value="ECO:0007669"/>
    <property type="project" value="TreeGrafter"/>
</dbReference>
<accession>A0A1G2BAY3</accession>
<evidence type="ECO:0000256" key="5">
    <source>
        <dbReference type="ARBA" id="ARBA00023316"/>
    </source>
</evidence>
<feature type="active site" description="Proton donor/acceptor" evidence="6">
    <location>
        <position position="437"/>
    </location>
</feature>
<evidence type="ECO:0000256" key="1">
    <source>
        <dbReference type="ARBA" id="ARBA00004752"/>
    </source>
</evidence>
<protein>
    <recommendedName>
        <fullName evidence="7">L,D-TPase catalytic domain-containing protein</fullName>
    </recommendedName>
</protein>
<name>A0A1G2BAY3_9BACT</name>
<gene>
    <name evidence="8" type="ORF">A2319_03260</name>
</gene>
<organism evidence="8 9">
    <name type="scientific">Candidatus Kerfeldbacteria bacterium RIFOXYB2_FULL_38_14</name>
    <dbReference type="NCBI Taxonomy" id="1798547"/>
    <lineage>
        <taxon>Bacteria</taxon>
        <taxon>Candidatus Kerfeldiibacteriota</taxon>
    </lineage>
</organism>
<reference evidence="8 9" key="1">
    <citation type="journal article" date="2016" name="Nat. Commun.">
        <title>Thousands of microbial genomes shed light on interconnected biogeochemical processes in an aquifer system.</title>
        <authorList>
            <person name="Anantharaman K."/>
            <person name="Brown C.T."/>
            <person name="Hug L.A."/>
            <person name="Sharon I."/>
            <person name="Castelle C.J."/>
            <person name="Probst A.J."/>
            <person name="Thomas B.C."/>
            <person name="Singh A."/>
            <person name="Wilkins M.J."/>
            <person name="Karaoz U."/>
            <person name="Brodie E.L."/>
            <person name="Williams K.H."/>
            <person name="Hubbard S.S."/>
            <person name="Banfield J.F."/>
        </authorList>
    </citation>
    <scope>NUCLEOTIDE SEQUENCE [LARGE SCALE GENOMIC DNA]</scope>
</reference>
<dbReference type="GO" id="GO:0071555">
    <property type="term" value="P:cell wall organization"/>
    <property type="evidence" value="ECO:0007669"/>
    <property type="project" value="UniProtKB-UniRule"/>
</dbReference>
<comment type="caution">
    <text evidence="8">The sequence shown here is derived from an EMBL/GenBank/DDBJ whole genome shotgun (WGS) entry which is preliminary data.</text>
</comment>
<evidence type="ECO:0000256" key="3">
    <source>
        <dbReference type="ARBA" id="ARBA00022960"/>
    </source>
</evidence>
<sequence length="478" mass="52583">MSSFEKKAIGYFFFIFLSLPLVTNAFPSRVPELQIVDFQKRTLASSWSVFPRDYRGGIAVATAPMDNKPGDELVVGQDGGQDAKGLVRIFSADKLLREFLAFPEGAEQAEMSLAVGNLNQDALAEIVVSTPRGLANTVFIFNAEGKLAPGTVGAFVPFPELTAGVSVAVGNVVGDEDLEIIAGTGAGAEPKVRIFNAQGEELTAEFFPFPADQKFGLSLAEIKEPAGQNDALAVGFLNGGKTQVKLYQIIPHQAYPVLADFSAWTKEFLSGVKLGGIDVDNDGRAEIAVAPLNDQQAEIRFFTQEGQRINITPFQFYEEDFLGGINFVVADTDQNNLPEFIIAPREQRKIGDLSFGDKYIEVDLSEQVMHAWEGGYLRKSFLVSTGLPGTPTPVGHWSILFKIASHVYDGRPAYYFPNTPWNLRYKAGGPESNYYFHTAYWHNNFGHPMSHGCVNMREADAKWTYFWADIGTPAWIHP</sequence>
<dbReference type="Pfam" id="PF03734">
    <property type="entry name" value="YkuD"/>
    <property type="match status" value="1"/>
</dbReference>
<dbReference type="InterPro" id="IPR038063">
    <property type="entry name" value="Transpep_catalytic_dom"/>
</dbReference>
<evidence type="ECO:0000313" key="9">
    <source>
        <dbReference type="Proteomes" id="UP000176420"/>
    </source>
</evidence>
<dbReference type="PROSITE" id="PS52029">
    <property type="entry name" value="LD_TPASE"/>
    <property type="match status" value="1"/>
</dbReference>
<dbReference type="InterPro" id="IPR028994">
    <property type="entry name" value="Integrin_alpha_N"/>
</dbReference>
<keyword evidence="3 6" id="KW-0133">Cell shape</keyword>
<dbReference type="GO" id="GO:0008360">
    <property type="term" value="P:regulation of cell shape"/>
    <property type="evidence" value="ECO:0007669"/>
    <property type="project" value="UniProtKB-UniRule"/>
</dbReference>
<dbReference type="EMBL" id="MHKI01000024">
    <property type="protein sequence ID" value="OGY86175.1"/>
    <property type="molecule type" value="Genomic_DNA"/>
</dbReference>
<dbReference type="PANTHER" id="PTHR30582">
    <property type="entry name" value="L,D-TRANSPEPTIDASE"/>
    <property type="match status" value="1"/>
</dbReference>
<comment type="pathway">
    <text evidence="1 6">Cell wall biogenesis; peptidoglycan biosynthesis.</text>
</comment>
<feature type="active site" description="Nucleophile" evidence="6">
    <location>
        <position position="453"/>
    </location>
</feature>
<dbReference type="UniPathway" id="UPA00219"/>
<dbReference type="Proteomes" id="UP000176420">
    <property type="component" value="Unassembled WGS sequence"/>
</dbReference>
<dbReference type="GO" id="GO:0071972">
    <property type="term" value="F:peptidoglycan L,D-transpeptidase activity"/>
    <property type="evidence" value="ECO:0007669"/>
    <property type="project" value="TreeGrafter"/>
</dbReference>
<feature type="domain" description="L,D-TPase catalytic" evidence="7">
    <location>
        <begin position="358"/>
        <end position="477"/>
    </location>
</feature>
<dbReference type="SUPFAM" id="SSF141523">
    <property type="entry name" value="L,D-transpeptidase catalytic domain-like"/>
    <property type="match status" value="1"/>
</dbReference>
<evidence type="ECO:0000256" key="6">
    <source>
        <dbReference type="PROSITE-ProRule" id="PRU01373"/>
    </source>
</evidence>
<dbReference type="GO" id="GO:0016740">
    <property type="term" value="F:transferase activity"/>
    <property type="evidence" value="ECO:0007669"/>
    <property type="project" value="UniProtKB-KW"/>
</dbReference>
<proteinExistence type="predicted"/>
<dbReference type="Gene3D" id="2.130.10.130">
    <property type="entry name" value="Integrin alpha, N-terminal"/>
    <property type="match status" value="1"/>
</dbReference>